<dbReference type="GeneTree" id="ENSGT00950000183107"/>
<dbReference type="SUPFAM" id="SSF50978">
    <property type="entry name" value="WD40 repeat-like"/>
    <property type="match status" value="1"/>
</dbReference>
<sequence>QKAAEVADTVFPPQLLPKRLDWAGQEHPGTYENLVKLYRHIAADHLLQVCCRVCPVLEKEVPASVPGLTSLLGAGRQYLLRTSKSCKHVVWKGSALAALHCGRPPEPPVIYGSPPNIVETSHSRGLNGAYRLRQLVPTAVYQHMKMHKRILGHLSSVYCVTFDRTGRRIFTGSDDCLVKIWGTDDGRLLATLRGHAAEISDMAVSYENTMIAAGSCDKTIRVWCLQTCAPLAVLEGHAASITSLQFSPLCSGSKRYLSSTGADGTICFWQWDARSLKFGQRPSKFTERSRPGVQMICSSFSAGENTEKSPDFFFAVRRFRFVSGSRDGTARIWQLQPQGWKSVLLDMKYNPPPLEDKVTKLKVTMVAWDRNDSTVITAANNLTLKVWNSTTGNLVHVLMGHEDEVFVLEPHPFDPRILFSAGHDGNCIVWDLARGVKIRSYFNMIEGQGHGALFDCKCSPDGQHFAATDSHGHLLIFGFGSSSKYDKIADQMFFHTDYRPLIRDANNYVLDEQTQQAPHLMPPPFLVDVDGNPHPPRYQRLVPGREGCRDEQLIPQMGVTSSGRLVLLLWLRAPVVAGGV</sequence>
<feature type="repeat" description="WD" evidence="3">
    <location>
        <begin position="363"/>
        <end position="397"/>
    </location>
</feature>
<dbReference type="SMART" id="SM00320">
    <property type="entry name" value="WD40"/>
    <property type="match status" value="7"/>
</dbReference>
<dbReference type="FunFam" id="2.130.10.10:FF:000141">
    <property type="entry name" value="Pleckstrin homology domain interacting protein"/>
    <property type="match status" value="1"/>
</dbReference>
<dbReference type="PROSITE" id="PS00678">
    <property type="entry name" value="WD_REPEATS_1"/>
    <property type="match status" value="1"/>
</dbReference>
<dbReference type="Pfam" id="PF25437">
    <property type="entry name" value="BRWD1_N"/>
    <property type="match status" value="1"/>
</dbReference>
<evidence type="ECO:0000256" key="2">
    <source>
        <dbReference type="ARBA" id="ARBA00022737"/>
    </source>
</evidence>
<feature type="repeat" description="WD" evidence="3">
    <location>
        <begin position="234"/>
        <end position="270"/>
    </location>
</feature>
<reference evidence="5" key="3">
    <citation type="submission" date="2025-09" db="UniProtKB">
        <authorList>
            <consortium name="Ensembl"/>
        </authorList>
    </citation>
    <scope>IDENTIFICATION</scope>
    <source>
        <strain evidence="5">Hd-rR</strain>
    </source>
</reference>
<evidence type="ECO:0000259" key="4">
    <source>
        <dbReference type="Pfam" id="PF25437"/>
    </source>
</evidence>
<dbReference type="AlphaFoldDB" id="H2M3H9"/>
<accession>H2M3H9</accession>
<dbReference type="InterPro" id="IPR020472">
    <property type="entry name" value="WD40_PAC1"/>
</dbReference>
<feature type="repeat" description="WD" evidence="3">
    <location>
        <begin position="192"/>
        <end position="223"/>
    </location>
</feature>
<dbReference type="Gene3D" id="2.130.10.10">
    <property type="entry name" value="YVTN repeat-like/Quinoprotein amine dehydrogenase"/>
    <property type="match status" value="2"/>
</dbReference>
<dbReference type="PROSITE" id="PS50294">
    <property type="entry name" value="WD_REPEATS_REGION"/>
    <property type="match status" value="3"/>
</dbReference>
<dbReference type="InterPro" id="IPR019775">
    <property type="entry name" value="WD40_repeat_CS"/>
</dbReference>
<evidence type="ECO:0000313" key="6">
    <source>
        <dbReference type="Proteomes" id="UP000001038"/>
    </source>
</evidence>
<dbReference type="PRINTS" id="PR00320">
    <property type="entry name" value="GPROTEINBRPT"/>
</dbReference>
<dbReference type="Pfam" id="PF00400">
    <property type="entry name" value="WD40"/>
    <property type="match status" value="5"/>
</dbReference>
<keyword evidence="6" id="KW-1185">Reference proteome</keyword>
<proteinExistence type="predicted"/>
<dbReference type="InterPro" id="IPR052060">
    <property type="entry name" value="Bromo_WD_repeat"/>
</dbReference>
<organism evidence="5 6">
    <name type="scientific">Oryzias latipes</name>
    <name type="common">Japanese rice fish</name>
    <name type="synonym">Japanese killifish</name>
    <dbReference type="NCBI Taxonomy" id="8090"/>
    <lineage>
        <taxon>Eukaryota</taxon>
        <taxon>Metazoa</taxon>
        <taxon>Chordata</taxon>
        <taxon>Craniata</taxon>
        <taxon>Vertebrata</taxon>
        <taxon>Euteleostomi</taxon>
        <taxon>Actinopterygii</taxon>
        <taxon>Neopterygii</taxon>
        <taxon>Teleostei</taxon>
        <taxon>Neoteleostei</taxon>
        <taxon>Acanthomorphata</taxon>
        <taxon>Ovalentaria</taxon>
        <taxon>Atherinomorphae</taxon>
        <taxon>Beloniformes</taxon>
        <taxon>Adrianichthyidae</taxon>
        <taxon>Oryziinae</taxon>
        <taxon>Oryzias</taxon>
    </lineage>
</organism>
<keyword evidence="2" id="KW-0677">Repeat</keyword>
<dbReference type="InterPro" id="IPR057452">
    <property type="entry name" value="BRWD/PHIP_N"/>
</dbReference>
<dbReference type="HOGENOM" id="CLU_001108_2_0_1"/>
<dbReference type="Proteomes" id="UP000001038">
    <property type="component" value="Chromosome 24"/>
</dbReference>
<evidence type="ECO:0000313" key="5">
    <source>
        <dbReference type="Ensembl" id="ENSORLP00000012983.2"/>
    </source>
</evidence>
<dbReference type="PANTHER" id="PTHR16266">
    <property type="entry name" value="WD REPEAT DOMAIN 9"/>
    <property type="match status" value="1"/>
</dbReference>
<gene>
    <name evidence="5" type="primary">PHIP</name>
    <name evidence="5" type="synonym">phip</name>
</gene>
<feature type="repeat" description="WD" evidence="3">
    <location>
        <begin position="398"/>
        <end position="440"/>
    </location>
</feature>
<dbReference type="PANTHER" id="PTHR16266:SF4">
    <property type="entry name" value="PH-INTERACTING PROTEIN"/>
    <property type="match status" value="1"/>
</dbReference>
<dbReference type="Ensembl" id="ENSORLT00000012984.2">
    <property type="protein sequence ID" value="ENSORLP00000012983.2"/>
    <property type="gene ID" value="ENSORLG00000010356.2"/>
</dbReference>
<dbReference type="InterPro" id="IPR015943">
    <property type="entry name" value="WD40/YVTN_repeat-like_dom_sf"/>
</dbReference>
<keyword evidence="1 3" id="KW-0853">WD repeat</keyword>
<dbReference type="PROSITE" id="PS50082">
    <property type="entry name" value="WD_REPEATS_2"/>
    <property type="match status" value="5"/>
</dbReference>
<dbReference type="CDD" id="cd00200">
    <property type="entry name" value="WD40"/>
    <property type="match status" value="1"/>
</dbReference>
<reference evidence="5 6" key="1">
    <citation type="journal article" date="2007" name="Nature">
        <title>The medaka draft genome and insights into vertebrate genome evolution.</title>
        <authorList>
            <person name="Kasahara M."/>
            <person name="Naruse K."/>
            <person name="Sasaki S."/>
            <person name="Nakatani Y."/>
            <person name="Qu W."/>
            <person name="Ahsan B."/>
            <person name="Yamada T."/>
            <person name="Nagayasu Y."/>
            <person name="Doi K."/>
            <person name="Kasai Y."/>
            <person name="Jindo T."/>
            <person name="Kobayashi D."/>
            <person name="Shimada A."/>
            <person name="Toyoda A."/>
            <person name="Kuroki Y."/>
            <person name="Fujiyama A."/>
            <person name="Sasaki T."/>
            <person name="Shimizu A."/>
            <person name="Asakawa S."/>
            <person name="Shimizu N."/>
            <person name="Hashimoto S."/>
            <person name="Yang J."/>
            <person name="Lee Y."/>
            <person name="Matsushima K."/>
            <person name="Sugano S."/>
            <person name="Sakaizumi M."/>
            <person name="Narita T."/>
            <person name="Ohishi K."/>
            <person name="Haga S."/>
            <person name="Ohta F."/>
            <person name="Nomoto H."/>
            <person name="Nogata K."/>
            <person name="Morishita T."/>
            <person name="Endo T."/>
            <person name="Shin-I T."/>
            <person name="Takeda H."/>
            <person name="Morishita S."/>
            <person name="Kohara Y."/>
        </authorList>
    </citation>
    <scope>NUCLEOTIDE SEQUENCE [LARGE SCALE GENOMIC DNA]</scope>
    <source>
        <strain evidence="5 6">Hd-rR</strain>
    </source>
</reference>
<feature type="repeat" description="WD" evidence="3">
    <location>
        <begin position="150"/>
        <end position="191"/>
    </location>
</feature>
<feature type="domain" description="BRWD/PHIP N-terminal" evidence="4">
    <location>
        <begin position="11"/>
        <end position="57"/>
    </location>
</feature>
<protein>
    <submittedName>
        <fullName evidence="5">Pleckstrin homology domain interacting protein</fullName>
    </submittedName>
</protein>
<dbReference type="Bgee" id="ENSORLG00000010356">
    <property type="expression patterns" value="Expressed in sexually immature organism and 15 other cell types or tissues"/>
</dbReference>
<dbReference type="FunFam" id="2.130.10.10:FF:000222">
    <property type="entry name" value="Bromodomain and WD repeat domain containing 3"/>
    <property type="match status" value="1"/>
</dbReference>
<dbReference type="InterPro" id="IPR001680">
    <property type="entry name" value="WD40_rpt"/>
</dbReference>
<name>H2M3H9_ORYLA</name>
<dbReference type="InterPro" id="IPR036322">
    <property type="entry name" value="WD40_repeat_dom_sf"/>
</dbReference>
<evidence type="ECO:0000256" key="1">
    <source>
        <dbReference type="ARBA" id="ARBA00022574"/>
    </source>
</evidence>
<evidence type="ECO:0000256" key="3">
    <source>
        <dbReference type="PROSITE-ProRule" id="PRU00221"/>
    </source>
</evidence>
<reference evidence="5" key="2">
    <citation type="submission" date="2025-08" db="UniProtKB">
        <authorList>
            <consortium name="Ensembl"/>
        </authorList>
    </citation>
    <scope>IDENTIFICATION</scope>
    <source>
        <strain evidence="5">Hd-rR</strain>
    </source>
</reference>